<name>A0AAD5K5B0_9FUNG</name>
<evidence type="ECO:0000313" key="2">
    <source>
        <dbReference type="Proteomes" id="UP001209540"/>
    </source>
</evidence>
<comment type="caution">
    <text evidence="1">The sequence shown here is derived from an EMBL/GenBank/DDBJ whole genome shotgun (WGS) entry which is preliminary data.</text>
</comment>
<dbReference type="EMBL" id="JAIXMP010000008">
    <property type="protein sequence ID" value="KAI9269216.1"/>
    <property type="molecule type" value="Genomic_DNA"/>
</dbReference>
<organism evidence="1 2">
    <name type="scientific">Phascolomyces articulosus</name>
    <dbReference type="NCBI Taxonomy" id="60185"/>
    <lineage>
        <taxon>Eukaryota</taxon>
        <taxon>Fungi</taxon>
        <taxon>Fungi incertae sedis</taxon>
        <taxon>Mucoromycota</taxon>
        <taxon>Mucoromycotina</taxon>
        <taxon>Mucoromycetes</taxon>
        <taxon>Mucorales</taxon>
        <taxon>Lichtheimiaceae</taxon>
        <taxon>Phascolomyces</taxon>
    </lineage>
</organism>
<accession>A0AAD5K5B0</accession>
<evidence type="ECO:0000313" key="1">
    <source>
        <dbReference type="EMBL" id="KAI9269216.1"/>
    </source>
</evidence>
<reference evidence="1" key="1">
    <citation type="journal article" date="2022" name="IScience">
        <title>Evolution of zygomycete secretomes and the origins of terrestrial fungal ecologies.</title>
        <authorList>
            <person name="Chang Y."/>
            <person name="Wang Y."/>
            <person name="Mondo S."/>
            <person name="Ahrendt S."/>
            <person name="Andreopoulos W."/>
            <person name="Barry K."/>
            <person name="Beard J."/>
            <person name="Benny G.L."/>
            <person name="Blankenship S."/>
            <person name="Bonito G."/>
            <person name="Cuomo C."/>
            <person name="Desiro A."/>
            <person name="Gervers K.A."/>
            <person name="Hundley H."/>
            <person name="Kuo A."/>
            <person name="LaButti K."/>
            <person name="Lang B.F."/>
            <person name="Lipzen A."/>
            <person name="O'Donnell K."/>
            <person name="Pangilinan J."/>
            <person name="Reynolds N."/>
            <person name="Sandor L."/>
            <person name="Smith M.E."/>
            <person name="Tsang A."/>
            <person name="Grigoriev I.V."/>
            <person name="Stajich J.E."/>
            <person name="Spatafora J.W."/>
        </authorList>
    </citation>
    <scope>NUCLEOTIDE SEQUENCE</scope>
    <source>
        <strain evidence="1">RSA 2281</strain>
    </source>
</reference>
<reference evidence="1" key="2">
    <citation type="submission" date="2023-02" db="EMBL/GenBank/DDBJ databases">
        <authorList>
            <consortium name="DOE Joint Genome Institute"/>
            <person name="Mondo S.J."/>
            <person name="Chang Y."/>
            <person name="Wang Y."/>
            <person name="Ahrendt S."/>
            <person name="Andreopoulos W."/>
            <person name="Barry K."/>
            <person name="Beard J."/>
            <person name="Benny G.L."/>
            <person name="Blankenship S."/>
            <person name="Bonito G."/>
            <person name="Cuomo C."/>
            <person name="Desiro A."/>
            <person name="Gervers K.A."/>
            <person name="Hundley H."/>
            <person name="Kuo A."/>
            <person name="LaButti K."/>
            <person name="Lang B.F."/>
            <person name="Lipzen A."/>
            <person name="O'Donnell K."/>
            <person name="Pangilinan J."/>
            <person name="Reynolds N."/>
            <person name="Sandor L."/>
            <person name="Smith M.W."/>
            <person name="Tsang A."/>
            <person name="Grigoriev I.V."/>
            <person name="Stajich J.E."/>
            <person name="Spatafora J.W."/>
        </authorList>
    </citation>
    <scope>NUCLEOTIDE SEQUENCE</scope>
    <source>
        <strain evidence="1">RSA 2281</strain>
    </source>
</reference>
<proteinExistence type="predicted"/>
<protein>
    <submittedName>
        <fullName evidence="1">Uncharacterized protein</fullName>
    </submittedName>
</protein>
<dbReference type="AlphaFoldDB" id="A0AAD5K5B0"/>
<gene>
    <name evidence="1" type="ORF">BDA99DRAFT_535287</name>
</gene>
<sequence length="333" mass="37901">MILFVLTPPTKHASMGPKKDCYLYILVARYSTTGKVKPLAWMITNSEAQYLITHWLKWLKDELQYEPSRVMTDNPDTEILAINKAYNAHILRAWKNNILTKLIAKSSNPPKTLKDKNEMPDAALGLMMNMMRAETPVDFDLMLDVFELRCIENDDEWESADLYNYFVDEYDDKKEKWSKAWRPLVLSVERGLIGKFAPSTEKASAKILNQQDDITYVASFTLNDVAYHVNCVPGIGLEISPSLVESPSVPVQDMPIEEPEPVPAPQESVSQDAIDRFIYTFESLHIQVEKVKEHGRMPANIMNKISTSSVDLASELKSWNSSPSGPSEHQLRY</sequence>
<dbReference type="Proteomes" id="UP001209540">
    <property type="component" value="Unassembled WGS sequence"/>
</dbReference>
<keyword evidence="2" id="KW-1185">Reference proteome</keyword>